<accession>A0A511MG60</accession>
<dbReference type="Proteomes" id="UP000321424">
    <property type="component" value="Unassembled WGS sequence"/>
</dbReference>
<comment type="caution">
    <text evidence="1">The sequence shown here is derived from an EMBL/GenBank/DDBJ whole genome shotgun (WGS) entry which is preliminary data.</text>
</comment>
<evidence type="ECO:0000313" key="1">
    <source>
        <dbReference type="EMBL" id="GEM39642.1"/>
    </source>
</evidence>
<name>A0A511MG60_9NOCA</name>
<dbReference type="EMBL" id="BJXA01000026">
    <property type="protein sequence ID" value="GEM39642.1"/>
    <property type="molecule type" value="Genomic_DNA"/>
</dbReference>
<evidence type="ECO:0000313" key="2">
    <source>
        <dbReference type="Proteomes" id="UP000321424"/>
    </source>
</evidence>
<gene>
    <name evidence="1" type="ORF">NN4_41610</name>
</gene>
<sequence length="74" mass="7253">MAPTAAGSGGGLLAGGGVSAIARGGSTGSASAVQAAAVHISTDNITRTPKVAFIATARTVRERDHFVAYETPAK</sequence>
<reference evidence="1 2" key="1">
    <citation type="submission" date="2019-07" db="EMBL/GenBank/DDBJ databases">
        <title>Whole genome shotgun sequence of Nocardia ninae NBRC 108245.</title>
        <authorList>
            <person name="Hosoyama A."/>
            <person name="Uohara A."/>
            <person name="Ohji S."/>
            <person name="Ichikawa N."/>
        </authorList>
    </citation>
    <scope>NUCLEOTIDE SEQUENCE [LARGE SCALE GENOMIC DNA]</scope>
    <source>
        <strain evidence="1 2">NBRC 108245</strain>
    </source>
</reference>
<protein>
    <submittedName>
        <fullName evidence="1">Uncharacterized protein</fullName>
    </submittedName>
</protein>
<dbReference type="AlphaFoldDB" id="A0A511MG60"/>
<organism evidence="1 2">
    <name type="scientific">Nocardia ninae NBRC 108245</name>
    <dbReference type="NCBI Taxonomy" id="1210091"/>
    <lineage>
        <taxon>Bacteria</taxon>
        <taxon>Bacillati</taxon>
        <taxon>Actinomycetota</taxon>
        <taxon>Actinomycetes</taxon>
        <taxon>Mycobacteriales</taxon>
        <taxon>Nocardiaceae</taxon>
        <taxon>Nocardia</taxon>
    </lineage>
</organism>
<keyword evidence="2" id="KW-1185">Reference proteome</keyword>
<proteinExistence type="predicted"/>